<keyword evidence="2" id="KW-1185">Reference proteome</keyword>
<dbReference type="AlphaFoldDB" id="A0AAV4TV22"/>
<organism evidence="1 2">
    <name type="scientific">Caerostris extrusa</name>
    <name type="common">Bark spider</name>
    <name type="synonym">Caerostris bankana</name>
    <dbReference type="NCBI Taxonomy" id="172846"/>
    <lineage>
        <taxon>Eukaryota</taxon>
        <taxon>Metazoa</taxon>
        <taxon>Ecdysozoa</taxon>
        <taxon>Arthropoda</taxon>
        <taxon>Chelicerata</taxon>
        <taxon>Arachnida</taxon>
        <taxon>Araneae</taxon>
        <taxon>Araneomorphae</taxon>
        <taxon>Entelegynae</taxon>
        <taxon>Araneoidea</taxon>
        <taxon>Araneidae</taxon>
        <taxon>Caerostris</taxon>
    </lineage>
</organism>
<accession>A0AAV4TV22</accession>
<proteinExistence type="predicted"/>
<dbReference type="Proteomes" id="UP001054945">
    <property type="component" value="Unassembled WGS sequence"/>
</dbReference>
<name>A0AAV4TV22_CAEEX</name>
<gene>
    <name evidence="1" type="ORF">CEXT_371311</name>
</gene>
<evidence type="ECO:0000313" key="1">
    <source>
        <dbReference type="EMBL" id="GIY49147.1"/>
    </source>
</evidence>
<evidence type="ECO:0000313" key="2">
    <source>
        <dbReference type="Proteomes" id="UP001054945"/>
    </source>
</evidence>
<sequence>MLPSPHAIVRNLHTKRLINIEWKALPSPRRRSLIGALLPSVLLPLYYGKSFGEKLSNHVHIRKWVRLRSLPIRPSKRCHG</sequence>
<protein>
    <submittedName>
        <fullName evidence="1">Uncharacterized protein</fullName>
    </submittedName>
</protein>
<dbReference type="EMBL" id="BPLR01011801">
    <property type="protein sequence ID" value="GIY49147.1"/>
    <property type="molecule type" value="Genomic_DNA"/>
</dbReference>
<comment type="caution">
    <text evidence="1">The sequence shown here is derived from an EMBL/GenBank/DDBJ whole genome shotgun (WGS) entry which is preliminary data.</text>
</comment>
<reference evidence="1 2" key="1">
    <citation type="submission" date="2021-06" db="EMBL/GenBank/DDBJ databases">
        <title>Caerostris extrusa draft genome.</title>
        <authorList>
            <person name="Kono N."/>
            <person name="Arakawa K."/>
        </authorList>
    </citation>
    <scope>NUCLEOTIDE SEQUENCE [LARGE SCALE GENOMIC DNA]</scope>
</reference>